<evidence type="ECO:0000259" key="10">
    <source>
        <dbReference type="Pfam" id="PF25183"/>
    </source>
</evidence>
<gene>
    <name evidence="11" type="ORF">H8F01_19250</name>
</gene>
<dbReference type="InterPro" id="IPR037066">
    <property type="entry name" value="Plug_dom_sf"/>
</dbReference>
<dbReference type="InterPro" id="IPR039426">
    <property type="entry name" value="TonB-dep_rcpt-like"/>
</dbReference>
<dbReference type="SUPFAM" id="SSF56935">
    <property type="entry name" value="Porins"/>
    <property type="match status" value="1"/>
</dbReference>
<evidence type="ECO:0000256" key="6">
    <source>
        <dbReference type="ARBA" id="ARBA00023237"/>
    </source>
</evidence>
<dbReference type="Pfam" id="PF25183">
    <property type="entry name" value="OMP_b-brl_4"/>
    <property type="match status" value="2"/>
</dbReference>
<accession>A0A7G8Q312</accession>
<dbReference type="PANTHER" id="PTHR30069">
    <property type="entry name" value="TONB-DEPENDENT OUTER MEMBRANE RECEPTOR"/>
    <property type="match status" value="1"/>
</dbReference>
<dbReference type="InterPro" id="IPR012910">
    <property type="entry name" value="Plug_dom"/>
</dbReference>
<evidence type="ECO:0000256" key="1">
    <source>
        <dbReference type="ARBA" id="ARBA00004571"/>
    </source>
</evidence>
<dbReference type="Proteomes" id="UP000515873">
    <property type="component" value="Chromosome"/>
</dbReference>
<evidence type="ECO:0000256" key="7">
    <source>
        <dbReference type="PROSITE-ProRule" id="PRU01360"/>
    </source>
</evidence>
<keyword evidence="12" id="KW-1185">Reference proteome</keyword>
<dbReference type="KEGG" id="dtl:H8F01_19250"/>
<comment type="similarity">
    <text evidence="7">Belongs to the TonB-dependent receptor family.</text>
</comment>
<dbReference type="InterPro" id="IPR057601">
    <property type="entry name" value="Oar-like_b-barrel"/>
</dbReference>
<feature type="domain" description="TonB-dependent receptor plug" evidence="9">
    <location>
        <begin position="150"/>
        <end position="251"/>
    </location>
</feature>
<dbReference type="GO" id="GO:0044718">
    <property type="term" value="P:siderophore transmembrane transport"/>
    <property type="evidence" value="ECO:0007669"/>
    <property type="project" value="TreeGrafter"/>
</dbReference>
<evidence type="ECO:0000313" key="11">
    <source>
        <dbReference type="EMBL" id="QNK01170.1"/>
    </source>
</evidence>
<dbReference type="PROSITE" id="PS52016">
    <property type="entry name" value="TONB_DEPENDENT_REC_3"/>
    <property type="match status" value="1"/>
</dbReference>
<dbReference type="InterPro" id="IPR013784">
    <property type="entry name" value="Carb-bd-like_fold"/>
</dbReference>
<name>A0A7G8Q312_9GAMM</name>
<comment type="subcellular location">
    <subcellularLocation>
        <location evidence="1 7">Cell outer membrane</location>
        <topology evidence="1 7">Multi-pass membrane protein</topology>
    </subcellularLocation>
</comment>
<feature type="chain" id="PRO_5028896170" evidence="8">
    <location>
        <begin position="47"/>
        <end position="1017"/>
    </location>
</feature>
<keyword evidence="11" id="KW-0675">Receptor</keyword>
<evidence type="ECO:0000256" key="5">
    <source>
        <dbReference type="ARBA" id="ARBA00023136"/>
    </source>
</evidence>
<dbReference type="GO" id="GO:0030246">
    <property type="term" value="F:carbohydrate binding"/>
    <property type="evidence" value="ECO:0007669"/>
    <property type="project" value="InterPro"/>
</dbReference>
<evidence type="ECO:0000259" key="9">
    <source>
        <dbReference type="Pfam" id="PF07715"/>
    </source>
</evidence>
<organism evidence="11 12">
    <name type="scientific">Dyella telluris</name>
    <dbReference type="NCBI Taxonomy" id="2763498"/>
    <lineage>
        <taxon>Bacteria</taxon>
        <taxon>Pseudomonadati</taxon>
        <taxon>Pseudomonadota</taxon>
        <taxon>Gammaproteobacteria</taxon>
        <taxon>Lysobacterales</taxon>
        <taxon>Rhodanobacteraceae</taxon>
        <taxon>Dyella</taxon>
    </lineage>
</organism>
<dbReference type="GO" id="GO:0015344">
    <property type="term" value="F:siderophore uptake transmembrane transporter activity"/>
    <property type="evidence" value="ECO:0007669"/>
    <property type="project" value="TreeGrafter"/>
</dbReference>
<dbReference type="InterPro" id="IPR036942">
    <property type="entry name" value="Beta-barrel_TonB_sf"/>
</dbReference>
<evidence type="ECO:0000256" key="2">
    <source>
        <dbReference type="ARBA" id="ARBA00022448"/>
    </source>
</evidence>
<dbReference type="Gene3D" id="2.40.170.20">
    <property type="entry name" value="TonB-dependent receptor, beta-barrel domain"/>
    <property type="match status" value="1"/>
</dbReference>
<reference evidence="11 12" key="1">
    <citation type="submission" date="2020-08" db="EMBL/GenBank/DDBJ databases">
        <title>Dyella sp. G9 isolated from forest soil.</title>
        <authorList>
            <person name="Fu J."/>
            <person name="Qiu L."/>
        </authorList>
    </citation>
    <scope>NUCLEOTIDE SEQUENCE [LARGE SCALE GENOMIC DNA]</scope>
    <source>
        <strain evidence="11 12">G9</strain>
    </source>
</reference>
<evidence type="ECO:0000313" key="12">
    <source>
        <dbReference type="Proteomes" id="UP000515873"/>
    </source>
</evidence>
<protein>
    <submittedName>
        <fullName evidence="11">TonB-dependent receptor</fullName>
    </submittedName>
</protein>
<feature type="domain" description="TonB-dependent transporter Oar-like beta-barrel" evidence="10">
    <location>
        <begin position="354"/>
        <end position="609"/>
    </location>
</feature>
<keyword evidence="6 7" id="KW-0998">Cell outer membrane</keyword>
<keyword evidence="4 7" id="KW-0812">Transmembrane</keyword>
<proteinExistence type="inferred from homology"/>
<evidence type="ECO:0000256" key="3">
    <source>
        <dbReference type="ARBA" id="ARBA00022452"/>
    </source>
</evidence>
<dbReference type="SUPFAM" id="SSF49452">
    <property type="entry name" value="Starch-binding domain-like"/>
    <property type="match status" value="1"/>
</dbReference>
<evidence type="ECO:0000256" key="8">
    <source>
        <dbReference type="SAM" id="SignalP"/>
    </source>
</evidence>
<keyword evidence="5 7" id="KW-0472">Membrane</keyword>
<sequence length="1017" mass="110937">MDARGGDTRYPDFREPTLNRHFSVSPRPLAAALTTLLALGAAPVFAQSTTGSIFGQVPANTGESVLIKSSTGISRTVNVDNRGRYSATELPLGTYTVSLLHDGNVVDTRNDISLRVGSGTEVSFEPAAKNLGAVSVSANTTPAIDVTAIDSRTVITADELARLPLARSAEAIALLAPGVTGNSGGYTGPTGQSLVSFGGSAASENAYYINGFNTTDPQRGMGGLTLPYGSIEQQEIYTGGYSAQYGRSDGGVINMVGKRGTNEWHFGGQVLWQPAFAQADGTNTYYTNGLPASPVAGGLYDPNSRNHQWVTTYDAYIGGPLIKDKLFLFVSAEATKQEGNTVNDVSNAKPYVDYTYKSPKWYAKLDWNITDSNILEITGASNKLEKSGTIYDYDYTTLSRGSYVNQDDRIKTGGDLYTAKFTSYITDALTFTATYGKMKLLNYDVPGNYDGSLTYLTYIANQNPALNGGIPIGNNQTTQSLFNPNRHNTTDNLRIDLTYQLGSHTISAGIDNQNSRAIDQGSQNSGNGYYWDYEYTTTPGVALIPSLGVGAPANYPNGGSRYYAIQHVNNSIASVRSAQRAQYIEDKWQVTDRWLLSLGLRNDQFTDYNANGDAYIRQHSAQWAPRLGFSWDVNGDSSFKVYGNAGRYYLGLPLNPALNAAGAYVSTQQYFTYSGIAADGTPIGLTAFSKPVSSNNTYGVLPDPKTVTAQNIRPEYQDEFILGFSKTLGTNWVYGAKLTQRILRNAIDDYCDVPTIENKAAQLGYTVSATNSCYLINPGRANTFTVVDDTGAYRSVSLSNAEMSFPPLKRKYYALETFLEHPFDGHWYGKVDYVFSRSYGDTEGQLRSDIQQTAASTSIDWDFPSLMVNSNGAQSNDHTHQLKAFGYYQINPEWQVSGDISLVSGNPRNCLGFYGPDQTDPNGYGSYYHWCGGQPSPPGTHRLPWIKTVDAGVAYSPAFADHKLSFSLNVFNLFNSQTIVNAYPYYQISPGTPDPLYGSAVDRQQPRYVRLTASYDY</sequence>
<dbReference type="GO" id="GO:0009279">
    <property type="term" value="C:cell outer membrane"/>
    <property type="evidence" value="ECO:0007669"/>
    <property type="project" value="UniProtKB-SubCell"/>
</dbReference>
<evidence type="ECO:0000256" key="4">
    <source>
        <dbReference type="ARBA" id="ARBA00022692"/>
    </source>
</evidence>
<dbReference type="AlphaFoldDB" id="A0A7G8Q312"/>
<feature type="domain" description="TonB-dependent transporter Oar-like beta-barrel" evidence="10">
    <location>
        <begin position="610"/>
        <end position="891"/>
    </location>
</feature>
<keyword evidence="3 7" id="KW-1134">Transmembrane beta strand</keyword>
<dbReference type="EMBL" id="CP060412">
    <property type="protein sequence ID" value="QNK01170.1"/>
    <property type="molecule type" value="Genomic_DNA"/>
</dbReference>
<dbReference type="Gene3D" id="2.170.130.10">
    <property type="entry name" value="TonB-dependent receptor, plug domain"/>
    <property type="match status" value="1"/>
</dbReference>
<keyword evidence="8" id="KW-0732">Signal</keyword>
<dbReference type="PANTHER" id="PTHR30069:SF46">
    <property type="entry name" value="OAR PROTEIN"/>
    <property type="match status" value="1"/>
</dbReference>
<dbReference type="Pfam" id="PF07715">
    <property type="entry name" value="Plug"/>
    <property type="match status" value="1"/>
</dbReference>
<feature type="signal peptide" evidence="8">
    <location>
        <begin position="1"/>
        <end position="46"/>
    </location>
</feature>
<keyword evidence="2 7" id="KW-0813">Transport</keyword>